<comment type="caution">
    <text evidence="3">The sequence shown here is derived from an EMBL/GenBank/DDBJ whole genome shotgun (WGS) entry which is preliminary data.</text>
</comment>
<dbReference type="InterPro" id="IPR006860">
    <property type="entry name" value="FecR"/>
</dbReference>
<dbReference type="Proteomes" id="UP000576082">
    <property type="component" value="Unassembled WGS sequence"/>
</dbReference>
<evidence type="ECO:0000259" key="2">
    <source>
        <dbReference type="Pfam" id="PF16344"/>
    </source>
</evidence>
<sequence>MEKNNNIDEVLLTKYLLHETTEEEGKEVELWIDDSPENKATFESFQQVWEASLSASIPEVNVDVDKAWNRMNNAIEAEENKTKVVQFTPWKRIASSIAAIVLLAVGVNFYMQKEETNGFVAVEVYKVDLPETQKLNDGSDITINGNSTLSVASFEGNSREVTLDGEAYFEIAHDEDKPFIVHTAKGDITVLGTKFNVKATANDVTVTVTEGLVKLEALDTEENNFVLLEKNAEGSIDASSKVPYKEENVSMNNLFWKTKALNFHNASFVKVISTLENAYGVDINVNRESLNKKKLTVDFKDNSIEEVFEILQLTLNLQVQKTGDKAYYID</sequence>
<reference evidence="3 4" key="1">
    <citation type="submission" date="2020-04" db="EMBL/GenBank/DDBJ databases">
        <title>Flammeovirga sp. SR4, a novel species isolated from seawater.</title>
        <authorList>
            <person name="Wang X."/>
        </authorList>
    </citation>
    <scope>NUCLEOTIDE SEQUENCE [LARGE SCALE GENOMIC DNA]</scope>
    <source>
        <strain evidence="3 4">ATCC 23126</strain>
    </source>
</reference>
<dbReference type="GO" id="GO:0016989">
    <property type="term" value="F:sigma factor antagonist activity"/>
    <property type="evidence" value="ECO:0007669"/>
    <property type="project" value="TreeGrafter"/>
</dbReference>
<feature type="domain" description="Protein FecR C-terminal" evidence="2">
    <location>
        <begin position="261"/>
        <end position="326"/>
    </location>
</feature>
<evidence type="ECO:0000313" key="4">
    <source>
        <dbReference type="Proteomes" id="UP000576082"/>
    </source>
</evidence>
<dbReference type="AlphaFoldDB" id="A0A7X9RWR4"/>
<dbReference type="PIRSF" id="PIRSF018266">
    <property type="entry name" value="FecR"/>
    <property type="match status" value="1"/>
</dbReference>
<feature type="domain" description="FecR protein" evidence="1">
    <location>
        <begin position="134"/>
        <end position="214"/>
    </location>
</feature>
<dbReference type="Gene3D" id="3.55.50.30">
    <property type="match status" value="1"/>
</dbReference>
<name>A0A7X9RWR4_9BACT</name>
<dbReference type="PANTHER" id="PTHR30273:SF2">
    <property type="entry name" value="PROTEIN FECR"/>
    <property type="match status" value="1"/>
</dbReference>
<keyword evidence="4" id="KW-1185">Reference proteome</keyword>
<organism evidence="3 4">
    <name type="scientific">Flammeovirga aprica JL-4</name>
    <dbReference type="NCBI Taxonomy" id="694437"/>
    <lineage>
        <taxon>Bacteria</taxon>
        <taxon>Pseudomonadati</taxon>
        <taxon>Bacteroidota</taxon>
        <taxon>Cytophagia</taxon>
        <taxon>Cytophagales</taxon>
        <taxon>Flammeovirgaceae</taxon>
        <taxon>Flammeovirga</taxon>
    </lineage>
</organism>
<dbReference type="Gene3D" id="2.60.120.1440">
    <property type="match status" value="1"/>
</dbReference>
<dbReference type="InterPro" id="IPR032508">
    <property type="entry name" value="FecR_C"/>
</dbReference>
<gene>
    <name evidence="3" type="ORF">HHU12_18795</name>
</gene>
<dbReference type="EMBL" id="JABANE010000053">
    <property type="protein sequence ID" value="NME70029.1"/>
    <property type="molecule type" value="Genomic_DNA"/>
</dbReference>
<accession>A0A7X9RWR4</accession>
<dbReference type="RefSeq" id="WP_169658279.1">
    <property type="nucleotide sequence ID" value="NZ_JABANE010000053.1"/>
</dbReference>
<proteinExistence type="predicted"/>
<evidence type="ECO:0000259" key="1">
    <source>
        <dbReference type="Pfam" id="PF04773"/>
    </source>
</evidence>
<protein>
    <submittedName>
        <fullName evidence="3">DUF4974 domain-containing protein</fullName>
    </submittedName>
</protein>
<evidence type="ECO:0000313" key="3">
    <source>
        <dbReference type="EMBL" id="NME70029.1"/>
    </source>
</evidence>
<dbReference type="InterPro" id="IPR012373">
    <property type="entry name" value="Ferrdict_sens_TM"/>
</dbReference>
<dbReference type="Pfam" id="PF16344">
    <property type="entry name" value="FecR_C"/>
    <property type="match status" value="1"/>
</dbReference>
<dbReference type="PANTHER" id="PTHR30273">
    <property type="entry name" value="PERIPLASMIC SIGNAL SENSOR AND SIGMA FACTOR ACTIVATOR FECR-RELATED"/>
    <property type="match status" value="1"/>
</dbReference>
<dbReference type="Pfam" id="PF04773">
    <property type="entry name" value="FecR"/>
    <property type="match status" value="1"/>
</dbReference>